<dbReference type="PANTHER" id="PTHR31569">
    <property type="entry name" value="SWIM-TYPE DOMAIN-CONTAINING PROTEIN"/>
    <property type="match status" value="1"/>
</dbReference>
<evidence type="ECO:0000259" key="2">
    <source>
        <dbReference type="PROSITE" id="PS50966"/>
    </source>
</evidence>
<organism evidence="3 4">
    <name type="scientific">Phytophthora megakarya</name>
    <dbReference type="NCBI Taxonomy" id="4795"/>
    <lineage>
        <taxon>Eukaryota</taxon>
        <taxon>Sar</taxon>
        <taxon>Stramenopiles</taxon>
        <taxon>Oomycota</taxon>
        <taxon>Peronosporomycetes</taxon>
        <taxon>Peronosporales</taxon>
        <taxon>Peronosporaceae</taxon>
        <taxon>Phytophthora</taxon>
    </lineage>
</organism>
<dbReference type="EMBL" id="NBNE01009852">
    <property type="protein sequence ID" value="OWY98008.1"/>
    <property type="molecule type" value="Genomic_DNA"/>
</dbReference>
<gene>
    <name evidence="3" type="ORF">PHMEG_00031336</name>
</gene>
<evidence type="ECO:0000313" key="3">
    <source>
        <dbReference type="EMBL" id="OWY98008.1"/>
    </source>
</evidence>
<name>A0A225UYV4_9STRA</name>
<dbReference type="AlphaFoldDB" id="A0A225UYV4"/>
<evidence type="ECO:0000313" key="4">
    <source>
        <dbReference type="Proteomes" id="UP000198211"/>
    </source>
</evidence>
<dbReference type="PANTHER" id="PTHR31569:SF4">
    <property type="entry name" value="SWIM-TYPE DOMAIN-CONTAINING PROTEIN"/>
    <property type="match status" value="1"/>
</dbReference>
<keyword evidence="1" id="KW-0862">Zinc</keyword>
<dbReference type="GO" id="GO:0008270">
    <property type="term" value="F:zinc ion binding"/>
    <property type="evidence" value="ECO:0007669"/>
    <property type="project" value="UniProtKB-KW"/>
</dbReference>
<evidence type="ECO:0000256" key="1">
    <source>
        <dbReference type="PROSITE-ProRule" id="PRU00325"/>
    </source>
</evidence>
<dbReference type="InterPro" id="IPR052579">
    <property type="entry name" value="Zinc_finger_SWIM"/>
</dbReference>
<dbReference type="OrthoDB" id="126139at2759"/>
<keyword evidence="4" id="KW-1185">Reference proteome</keyword>
<accession>A0A225UYV4</accession>
<protein>
    <recommendedName>
        <fullName evidence="2">SWIM-type domain-containing protein</fullName>
    </recommendedName>
</protein>
<dbReference type="Proteomes" id="UP000198211">
    <property type="component" value="Unassembled WGS sequence"/>
</dbReference>
<sequence length="210" mass="24916">DEVHPFEIYFMTNWDACKGRWVTCFRQDCPHLGNNTNNRLESGWGKLKPDLNMYMSLDESMSTVITLQLLKEKEYSRQIEDIRSVVNRSYDNEMLHSTRIEFFEERPGNFMMSRNESGQFKYCVNTISWQCSCPFARTRLLPCLHVMYLRRMVSDIVLHYAASKYNVLIMLLDRYLHRKLLSLLKTFTKGGSSDLMQIWLLTSQKLKNRL</sequence>
<dbReference type="InterPro" id="IPR007527">
    <property type="entry name" value="Znf_SWIM"/>
</dbReference>
<feature type="non-terminal residue" evidence="3">
    <location>
        <position position="1"/>
    </location>
</feature>
<dbReference type="PROSITE" id="PS50966">
    <property type="entry name" value="ZF_SWIM"/>
    <property type="match status" value="1"/>
</dbReference>
<comment type="caution">
    <text evidence="3">The sequence shown here is derived from an EMBL/GenBank/DDBJ whole genome shotgun (WGS) entry which is preliminary data.</text>
</comment>
<feature type="domain" description="SWIM-type" evidence="2">
    <location>
        <begin position="122"/>
        <end position="154"/>
    </location>
</feature>
<proteinExistence type="predicted"/>
<keyword evidence="1" id="KW-0479">Metal-binding</keyword>
<keyword evidence="1" id="KW-0863">Zinc-finger</keyword>
<reference evidence="4" key="1">
    <citation type="submission" date="2017-03" db="EMBL/GenBank/DDBJ databases">
        <title>Phytopthora megakarya and P. palmivora, two closely related causual agents of cacao black pod achieved similar genome size and gene model numbers by different mechanisms.</title>
        <authorList>
            <person name="Ali S."/>
            <person name="Shao J."/>
            <person name="Larry D.J."/>
            <person name="Kronmiller B."/>
            <person name="Shen D."/>
            <person name="Strem M.D."/>
            <person name="Melnick R.L."/>
            <person name="Guiltinan M.J."/>
            <person name="Tyler B.M."/>
            <person name="Meinhardt L.W."/>
            <person name="Bailey B.A."/>
        </authorList>
    </citation>
    <scope>NUCLEOTIDE SEQUENCE [LARGE SCALE GENOMIC DNA]</scope>
    <source>
        <strain evidence="4">zdho120</strain>
    </source>
</reference>